<feature type="region of interest" description="Disordered" evidence="1">
    <location>
        <begin position="732"/>
        <end position="783"/>
    </location>
</feature>
<feature type="region of interest" description="Disordered" evidence="1">
    <location>
        <begin position="806"/>
        <end position="857"/>
    </location>
</feature>
<name>A0AAD3CS36_9STRA</name>
<feature type="compositionally biased region" description="Low complexity" evidence="1">
    <location>
        <begin position="696"/>
        <end position="710"/>
    </location>
</feature>
<dbReference type="InterPro" id="IPR018247">
    <property type="entry name" value="EF_Hand_1_Ca_BS"/>
</dbReference>
<accession>A0AAD3CS36</accession>
<feature type="region of interest" description="Disordered" evidence="1">
    <location>
        <begin position="368"/>
        <end position="418"/>
    </location>
</feature>
<feature type="compositionally biased region" description="Low complexity" evidence="1">
    <location>
        <begin position="552"/>
        <end position="564"/>
    </location>
</feature>
<organism evidence="2 3">
    <name type="scientific">Chaetoceros tenuissimus</name>
    <dbReference type="NCBI Taxonomy" id="426638"/>
    <lineage>
        <taxon>Eukaryota</taxon>
        <taxon>Sar</taxon>
        <taxon>Stramenopiles</taxon>
        <taxon>Ochrophyta</taxon>
        <taxon>Bacillariophyta</taxon>
        <taxon>Coscinodiscophyceae</taxon>
        <taxon>Chaetocerotophycidae</taxon>
        <taxon>Chaetocerotales</taxon>
        <taxon>Chaetocerotaceae</taxon>
        <taxon>Chaetoceros</taxon>
    </lineage>
</organism>
<feature type="compositionally biased region" description="Polar residues" evidence="1">
    <location>
        <begin position="368"/>
        <end position="386"/>
    </location>
</feature>
<feature type="compositionally biased region" description="Low complexity" evidence="1">
    <location>
        <begin position="769"/>
        <end position="783"/>
    </location>
</feature>
<feature type="region of interest" description="Disordered" evidence="1">
    <location>
        <begin position="514"/>
        <end position="564"/>
    </location>
</feature>
<dbReference type="AlphaFoldDB" id="A0AAD3CS36"/>
<proteinExistence type="predicted"/>
<feature type="region of interest" description="Disordered" evidence="1">
    <location>
        <begin position="659"/>
        <end position="710"/>
    </location>
</feature>
<evidence type="ECO:0000256" key="1">
    <source>
        <dbReference type="SAM" id="MobiDB-lite"/>
    </source>
</evidence>
<feature type="compositionally biased region" description="Polar residues" evidence="1">
    <location>
        <begin position="806"/>
        <end position="824"/>
    </location>
</feature>
<feature type="compositionally biased region" description="Polar residues" evidence="1">
    <location>
        <begin position="441"/>
        <end position="459"/>
    </location>
</feature>
<sequence>MAYIGDVRDYSNKCIRPLQDADTNSDNFLSKSEYISYVQLFSFPPHFDVDVFERLFLTFAVDYKETICSESCMHNGIVQNDCLQSCFNGIPLKTRETYDEWKLKEFLYLFCVVTFDEINILSFADNGSNRYTSASEVTIELSFNMANLKNMTAIDFAEDSDREDGFLNLSLLPALEGLREKVQRELVRENVLLEMKHPVKLNHVDSFINMIIDDLCPEYVLKRYPNAKCQEWRGIIKMRNIKFYLPLENLLQLAKDMALNYIANGELFSNIPREIKGDYIVYLKFNGSPHNSAQMKLLIGITTTTALLLVISCGTDKKKKIYVFNKHWKSLQPYKIYFRLRDEKRLINTGALAKIETHLLSRLTKTGNESSHVQGDFEQSNCTTVGNHEGKISSDFGSEDSGDSDVGSSGWSSSAGMSSIETGVSDELRTYLLSRLTKTGNESSHVQGDFEQSNCTTVGNHEGKISSDFGSEDSDDSDVGSSGWSSSAGMSSIETGVSDELRTYLLSRLTKTGNENSHVQGDFEQSNCTTVGNHEGKISSDFGSEDSDDSDVGSSGWSSSAGMSSIETGVSDELRTYLLSRLTKTGNENSHVQGDFEQSNCTTVGNHEGKISSDFGSEDSGDSDVGSSGWSSSAGMSSIETGVSDELRTYLLSRLTKTGNESSHVQGDFEQSNCTTVGNHEGKISSDFGSEDSGDSDVGSSGWSSSAGMSSIETGVSDELRTYLLSRLTKTGNESSHVQGDFEQSNCTTVGNHEGKISSDFGSEDSGDSDVGSSGWSSSAGMSSIETGVSDELRTYLLSRLTKTGNESSHVQGDFEQSNCTTVGNHEGKISSDFGSEDSDDSDVGSSGWSSSAGMSSIETGVSDELRTYFHI</sequence>
<reference evidence="2 3" key="1">
    <citation type="journal article" date="2021" name="Sci. Rep.">
        <title>The genome of the diatom Chaetoceros tenuissimus carries an ancient integrated fragment of an extant virus.</title>
        <authorList>
            <person name="Hongo Y."/>
            <person name="Kimura K."/>
            <person name="Takaki Y."/>
            <person name="Yoshida Y."/>
            <person name="Baba S."/>
            <person name="Kobayashi G."/>
            <person name="Nagasaki K."/>
            <person name="Hano T."/>
            <person name="Tomaru Y."/>
        </authorList>
    </citation>
    <scope>NUCLEOTIDE SEQUENCE [LARGE SCALE GENOMIC DNA]</scope>
    <source>
        <strain evidence="2 3">NIES-3715</strain>
    </source>
</reference>
<feature type="region of interest" description="Disordered" evidence="1">
    <location>
        <begin position="587"/>
        <end position="637"/>
    </location>
</feature>
<feature type="compositionally biased region" description="Polar residues" evidence="1">
    <location>
        <begin position="659"/>
        <end position="678"/>
    </location>
</feature>
<dbReference type="EMBL" id="BLLK01000038">
    <property type="protein sequence ID" value="GFH49815.1"/>
    <property type="molecule type" value="Genomic_DNA"/>
</dbReference>
<feature type="compositionally biased region" description="Low complexity" evidence="1">
    <location>
        <begin position="479"/>
        <end position="491"/>
    </location>
</feature>
<feature type="compositionally biased region" description="Low complexity" evidence="1">
    <location>
        <begin position="404"/>
        <end position="418"/>
    </location>
</feature>
<feature type="compositionally biased region" description="Low complexity" evidence="1">
    <location>
        <begin position="844"/>
        <end position="857"/>
    </location>
</feature>
<comment type="caution">
    <text evidence="2">The sequence shown here is derived from an EMBL/GenBank/DDBJ whole genome shotgun (WGS) entry which is preliminary data.</text>
</comment>
<feature type="compositionally biased region" description="Low complexity" evidence="1">
    <location>
        <begin position="623"/>
        <end position="637"/>
    </location>
</feature>
<keyword evidence="3" id="KW-1185">Reference proteome</keyword>
<feature type="compositionally biased region" description="Polar residues" evidence="1">
    <location>
        <begin position="514"/>
        <end position="532"/>
    </location>
</feature>
<evidence type="ECO:0000313" key="2">
    <source>
        <dbReference type="EMBL" id="GFH49815.1"/>
    </source>
</evidence>
<protein>
    <submittedName>
        <fullName evidence="2">Uncharacterized protein</fullName>
    </submittedName>
</protein>
<feature type="compositionally biased region" description="Polar residues" evidence="1">
    <location>
        <begin position="732"/>
        <end position="751"/>
    </location>
</feature>
<feature type="region of interest" description="Disordered" evidence="1">
    <location>
        <begin position="441"/>
        <end position="491"/>
    </location>
</feature>
<feature type="compositionally biased region" description="Polar residues" evidence="1">
    <location>
        <begin position="587"/>
        <end position="605"/>
    </location>
</feature>
<evidence type="ECO:0000313" key="3">
    <source>
        <dbReference type="Proteomes" id="UP001054902"/>
    </source>
</evidence>
<dbReference type="PROSITE" id="PS00018">
    <property type="entry name" value="EF_HAND_1"/>
    <property type="match status" value="1"/>
</dbReference>
<gene>
    <name evidence="2" type="ORF">CTEN210_06291</name>
</gene>
<dbReference type="Proteomes" id="UP001054902">
    <property type="component" value="Unassembled WGS sequence"/>
</dbReference>